<evidence type="ECO:0000313" key="5">
    <source>
        <dbReference type="Proteomes" id="UP000053825"/>
    </source>
</evidence>
<dbReference type="AlphaFoldDB" id="A0A0L7R6S4"/>
<feature type="domain" description="SCP" evidence="3">
    <location>
        <begin position="3"/>
        <end position="141"/>
    </location>
</feature>
<dbReference type="InterPro" id="IPR034113">
    <property type="entry name" value="SCP_GAPR1-like"/>
</dbReference>
<comment type="subcellular location">
    <subcellularLocation>
        <location evidence="1">Secreted</location>
    </subcellularLocation>
</comment>
<organism evidence="4 5">
    <name type="scientific">Habropoda laboriosa</name>
    <dbReference type="NCBI Taxonomy" id="597456"/>
    <lineage>
        <taxon>Eukaryota</taxon>
        <taxon>Metazoa</taxon>
        <taxon>Ecdysozoa</taxon>
        <taxon>Arthropoda</taxon>
        <taxon>Hexapoda</taxon>
        <taxon>Insecta</taxon>
        <taxon>Pterygota</taxon>
        <taxon>Neoptera</taxon>
        <taxon>Endopterygota</taxon>
        <taxon>Hymenoptera</taxon>
        <taxon>Apocrita</taxon>
        <taxon>Aculeata</taxon>
        <taxon>Apoidea</taxon>
        <taxon>Anthophila</taxon>
        <taxon>Apidae</taxon>
        <taxon>Habropoda</taxon>
    </lineage>
</organism>
<protein>
    <submittedName>
        <fullName evidence="4">Golgi-associated plant pathogenesis-related protein 1</fullName>
    </submittedName>
</protein>
<gene>
    <name evidence="4" type="ORF">WH47_08941</name>
</gene>
<keyword evidence="5" id="KW-1185">Reference proteome</keyword>
<dbReference type="InterPro" id="IPR014044">
    <property type="entry name" value="CAP_dom"/>
</dbReference>
<proteinExistence type="predicted"/>
<reference evidence="4 5" key="1">
    <citation type="submission" date="2015-07" db="EMBL/GenBank/DDBJ databases">
        <title>The genome of Habropoda laboriosa.</title>
        <authorList>
            <person name="Pan H."/>
            <person name="Kapheim K."/>
        </authorList>
    </citation>
    <scope>NUCLEOTIDE SEQUENCE [LARGE SCALE GENOMIC DNA]</scope>
    <source>
        <strain evidence="4">0110345459</strain>
    </source>
</reference>
<dbReference type="InterPro" id="IPR035940">
    <property type="entry name" value="CAP_sf"/>
</dbReference>
<evidence type="ECO:0000256" key="2">
    <source>
        <dbReference type="ARBA" id="ARBA00022525"/>
    </source>
</evidence>
<feature type="non-terminal residue" evidence="4">
    <location>
        <position position="1"/>
    </location>
</feature>
<dbReference type="PRINTS" id="PR00837">
    <property type="entry name" value="V5TPXLIKE"/>
</dbReference>
<dbReference type="CDD" id="cd05382">
    <property type="entry name" value="CAP_GAPR1-like"/>
    <property type="match status" value="1"/>
</dbReference>
<dbReference type="PANTHER" id="PTHR10334">
    <property type="entry name" value="CYSTEINE-RICH SECRETORY PROTEIN-RELATED"/>
    <property type="match status" value="1"/>
</dbReference>
<dbReference type="STRING" id="597456.A0A0L7R6S4"/>
<dbReference type="GO" id="GO:0005576">
    <property type="term" value="C:extracellular region"/>
    <property type="evidence" value="ECO:0007669"/>
    <property type="project" value="UniProtKB-SubCell"/>
</dbReference>
<sequence>PLNFVEGFLRLHNEYRTIHGSPPLQIDDQLNEVAQEWAVSLLKRGVLEYKSDPEYGENIYLSLPRVLAHEIKPEDPLEDWYREGRYFKYGVEEVKGLEGVRHFTQLVWKDTKLIGLGLAKDIDEERAFFVCVYQPPGNVSGEFAENVLPVPQVNFSVRFQNDNSLESFDEYSIHEAVIFLDDSTRRFFRKFISDR</sequence>
<keyword evidence="2" id="KW-0964">Secreted</keyword>
<dbReference type="Gene3D" id="3.40.33.10">
    <property type="entry name" value="CAP"/>
    <property type="match status" value="1"/>
</dbReference>
<dbReference type="Proteomes" id="UP000053825">
    <property type="component" value="Unassembled WGS sequence"/>
</dbReference>
<accession>A0A0L7R6S4</accession>
<evidence type="ECO:0000313" key="4">
    <source>
        <dbReference type="EMBL" id="KOC66548.1"/>
    </source>
</evidence>
<dbReference type="InterPro" id="IPR001283">
    <property type="entry name" value="CRISP-related"/>
</dbReference>
<evidence type="ECO:0000256" key="1">
    <source>
        <dbReference type="ARBA" id="ARBA00004613"/>
    </source>
</evidence>
<dbReference type="Pfam" id="PF00188">
    <property type="entry name" value="CAP"/>
    <property type="match status" value="1"/>
</dbReference>
<name>A0A0L7R6S4_9HYME</name>
<dbReference type="EMBL" id="KQ414646">
    <property type="protein sequence ID" value="KOC66548.1"/>
    <property type="molecule type" value="Genomic_DNA"/>
</dbReference>
<dbReference type="FunFam" id="3.40.33.10:FF:000010">
    <property type="entry name" value="Predicted protein"/>
    <property type="match status" value="1"/>
</dbReference>
<dbReference type="SMART" id="SM00198">
    <property type="entry name" value="SCP"/>
    <property type="match status" value="1"/>
</dbReference>
<dbReference type="OrthoDB" id="337038at2759"/>
<dbReference type="SUPFAM" id="SSF55797">
    <property type="entry name" value="PR-1-like"/>
    <property type="match status" value="1"/>
</dbReference>
<evidence type="ECO:0000259" key="3">
    <source>
        <dbReference type="SMART" id="SM00198"/>
    </source>
</evidence>